<keyword evidence="5" id="KW-1185">Reference proteome</keyword>
<comment type="caution">
    <text evidence="4">The sequence shown here is derived from an EMBL/GenBank/DDBJ whole genome shotgun (WGS) entry which is preliminary data.</text>
</comment>
<evidence type="ECO:0008006" key="6">
    <source>
        <dbReference type="Google" id="ProtNLM"/>
    </source>
</evidence>
<name>A0A8H3IRW9_9LECA</name>
<evidence type="ECO:0000313" key="4">
    <source>
        <dbReference type="EMBL" id="CAF9938047.1"/>
    </source>
</evidence>
<dbReference type="InterPro" id="IPR002347">
    <property type="entry name" value="SDR_fam"/>
</dbReference>
<protein>
    <recommendedName>
        <fullName evidence="6">Oxidoreductase</fullName>
    </recommendedName>
</protein>
<dbReference type="PRINTS" id="PR00081">
    <property type="entry name" value="GDHRDH"/>
</dbReference>
<accession>A0A8H3IRW9</accession>
<evidence type="ECO:0000256" key="1">
    <source>
        <dbReference type="ARBA" id="ARBA00006484"/>
    </source>
</evidence>
<dbReference type="Proteomes" id="UP000664521">
    <property type="component" value="Unassembled WGS sequence"/>
</dbReference>
<dbReference type="GO" id="GO:0016491">
    <property type="term" value="F:oxidoreductase activity"/>
    <property type="evidence" value="ECO:0007669"/>
    <property type="project" value="UniProtKB-KW"/>
</dbReference>
<dbReference type="Gene3D" id="3.40.50.720">
    <property type="entry name" value="NAD(P)-binding Rossmann-like Domain"/>
    <property type="match status" value="1"/>
</dbReference>
<evidence type="ECO:0000313" key="5">
    <source>
        <dbReference type="Proteomes" id="UP000664521"/>
    </source>
</evidence>
<reference evidence="4" key="1">
    <citation type="submission" date="2021-03" db="EMBL/GenBank/DDBJ databases">
        <authorList>
            <person name="Tagirdzhanova G."/>
        </authorList>
    </citation>
    <scope>NUCLEOTIDE SEQUENCE</scope>
</reference>
<dbReference type="OrthoDB" id="1274115at2759"/>
<proteinExistence type="inferred from homology"/>
<comment type="similarity">
    <text evidence="1 3">Belongs to the short-chain dehydrogenases/reductases (SDR) family.</text>
</comment>
<dbReference type="Pfam" id="PF00106">
    <property type="entry name" value="adh_short"/>
    <property type="match status" value="1"/>
</dbReference>
<keyword evidence="2" id="KW-0560">Oxidoreductase</keyword>
<dbReference type="PANTHER" id="PTHR43976:SF16">
    <property type="entry name" value="SHORT-CHAIN DEHYDROGENASE_REDUCTASE FAMILY PROTEIN"/>
    <property type="match status" value="1"/>
</dbReference>
<evidence type="ECO:0000256" key="3">
    <source>
        <dbReference type="RuleBase" id="RU000363"/>
    </source>
</evidence>
<evidence type="ECO:0000256" key="2">
    <source>
        <dbReference type="ARBA" id="ARBA00023002"/>
    </source>
</evidence>
<dbReference type="EMBL" id="CAJPDS010000108">
    <property type="protein sequence ID" value="CAF9938047.1"/>
    <property type="molecule type" value="Genomic_DNA"/>
</dbReference>
<gene>
    <name evidence="4" type="ORF">HETSPECPRED_000748</name>
</gene>
<sequence>MDGPNSKPYKLPSDAVWFITGCSSGIGQALAQLVGQSSNRLVATARRASTLESLPSHDRVLKLELDVTSLPSIADALCLTLEKFGRIDVVVNNAGYTLAGDTEGAQDDESRAVFDTNFWGMVDVTKKALGIFRDENPQTGQQGGVIVNVSSVGGWFGFPGPTLDAMHIQRDDPTHLQIHLVHLINIEPGGVKTNYATSSLKPMAKRHSAYSDPSAPINQLLGYMQSEQGRGMWAEPSALAVAIYHVVSRGLRISIRIPLGSDAWGLISKDLEDIRKDLEELKDVSLGVGDAKQLETIAFLK</sequence>
<organism evidence="4 5">
    <name type="scientific">Heterodermia speciosa</name>
    <dbReference type="NCBI Taxonomy" id="116794"/>
    <lineage>
        <taxon>Eukaryota</taxon>
        <taxon>Fungi</taxon>
        <taxon>Dikarya</taxon>
        <taxon>Ascomycota</taxon>
        <taxon>Pezizomycotina</taxon>
        <taxon>Lecanoromycetes</taxon>
        <taxon>OSLEUM clade</taxon>
        <taxon>Lecanoromycetidae</taxon>
        <taxon>Caliciales</taxon>
        <taxon>Physciaceae</taxon>
        <taxon>Heterodermia</taxon>
    </lineage>
</organism>
<dbReference type="PRINTS" id="PR00080">
    <property type="entry name" value="SDRFAMILY"/>
</dbReference>
<dbReference type="AlphaFoldDB" id="A0A8H3IRW9"/>
<dbReference type="SUPFAM" id="SSF51735">
    <property type="entry name" value="NAD(P)-binding Rossmann-fold domains"/>
    <property type="match status" value="1"/>
</dbReference>
<dbReference type="InterPro" id="IPR051911">
    <property type="entry name" value="SDR_oxidoreductase"/>
</dbReference>
<dbReference type="InterPro" id="IPR036291">
    <property type="entry name" value="NAD(P)-bd_dom_sf"/>
</dbReference>
<dbReference type="PANTHER" id="PTHR43976">
    <property type="entry name" value="SHORT CHAIN DEHYDROGENASE"/>
    <property type="match status" value="1"/>
</dbReference>